<feature type="compositionally biased region" description="Gly residues" evidence="1">
    <location>
        <begin position="32"/>
        <end position="59"/>
    </location>
</feature>
<name>A0A2G5UQH4_9PELO</name>
<dbReference type="AlphaFoldDB" id="A0A2G5UQH4"/>
<reference evidence="3" key="1">
    <citation type="submission" date="2017-10" db="EMBL/GenBank/DDBJ databases">
        <title>Rapid genome shrinkage in a self-fertile nematode reveals novel sperm competition proteins.</title>
        <authorList>
            <person name="Yin D."/>
            <person name="Schwarz E.M."/>
            <person name="Thomas C.G."/>
            <person name="Felde R.L."/>
            <person name="Korf I.F."/>
            <person name="Cutter A.D."/>
            <person name="Schartner C.M."/>
            <person name="Ralston E.J."/>
            <person name="Meyer B.J."/>
            <person name="Haag E.S."/>
        </authorList>
    </citation>
    <scope>NUCLEOTIDE SEQUENCE [LARGE SCALE GENOMIC DNA]</scope>
    <source>
        <strain evidence="3">JU1422</strain>
    </source>
</reference>
<evidence type="ECO:0000313" key="2">
    <source>
        <dbReference type="EMBL" id="PIC41815.1"/>
    </source>
</evidence>
<comment type="caution">
    <text evidence="2">The sequence shown here is derived from an EMBL/GenBank/DDBJ whole genome shotgun (WGS) entry which is preliminary data.</text>
</comment>
<evidence type="ECO:0000256" key="1">
    <source>
        <dbReference type="SAM" id="MobiDB-lite"/>
    </source>
</evidence>
<keyword evidence="3" id="KW-1185">Reference proteome</keyword>
<evidence type="ECO:0000313" key="3">
    <source>
        <dbReference type="Proteomes" id="UP000230233"/>
    </source>
</evidence>
<feature type="region of interest" description="Disordered" evidence="1">
    <location>
        <begin position="17"/>
        <end position="61"/>
    </location>
</feature>
<dbReference type="EMBL" id="PDUG01000003">
    <property type="protein sequence ID" value="PIC41815.1"/>
    <property type="molecule type" value="Genomic_DNA"/>
</dbReference>
<gene>
    <name evidence="2" type="primary">Cnig_chr_III.g9103</name>
    <name evidence="2" type="ORF">B9Z55_009103</name>
</gene>
<organism evidence="2 3">
    <name type="scientific">Caenorhabditis nigoni</name>
    <dbReference type="NCBI Taxonomy" id="1611254"/>
    <lineage>
        <taxon>Eukaryota</taxon>
        <taxon>Metazoa</taxon>
        <taxon>Ecdysozoa</taxon>
        <taxon>Nematoda</taxon>
        <taxon>Chromadorea</taxon>
        <taxon>Rhabditida</taxon>
        <taxon>Rhabditina</taxon>
        <taxon>Rhabditomorpha</taxon>
        <taxon>Rhabditoidea</taxon>
        <taxon>Rhabditidae</taxon>
        <taxon>Peloderinae</taxon>
        <taxon>Caenorhabditis</taxon>
    </lineage>
</organism>
<proteinExistence type="predicted"/>
<protein>
    <submittedName>
        <fullName evidence="2">Uncharacterized protein</fullName>
    </submittedName>
</protein>
<accession>A0A2G5UQH4</accession>
<dbReference type="Proteomes" id="UP000230233">
    <property type="component" value="Chromosome III"/>
</dbReference>
<sequence>MVTKADELAKFRFETVQIGRISRPEENETGGNESGGNESGGNETGGNETGGNESGGNETGGTEACSIFAKKACGRLQKGGVYLI</sequence>